<feature type="compositionally biased region" description="Basic and acidic residues" evidence="1">
    <location>
        <begin position="70"/>
        <end position="88"/>
    </location>
</feature>
<gene>
    <name evidence="2" type="ORF">PLEPLA_LOCUS27930</name>
</gene>
<feature type="region of interest" description="Disordered" evidence="1">
    <location>
        <begin position="1"/>
        <end position="114"/>
    </location>
</feature>
<evidence type="ECO:0000313" key="2">
    <source>
        <dbReference type="EMBL" id="CAB1440164.1"/>
    </source>
</evidence>
<dbReference type="AlphaFoldDB" id="A0A9N7UZT5"/>
<reference evidence="2" key="1">
    <citation type="submission" date="2020-03" db="EMBL/GenBank/DDBJ databases">
        <authorList>
            <person name="Weist P."/>
        </authorList>
    </citation>
    <scope>NUCLEOTIDE SEQUENCE</scope>
</reference>
<sequence>MRSAWPSKDSLEFFPEWGSIPPLSQKAQEDPHGSRSLRLNPDIPLAESQQNPKAPTGRGQAPLRRTKFIPSKEKDEFSPFRPSAESRCHQQNQQSTALEATNNLLVSRNSADRA</sequence>
<organism evidence="2 3">
    <name type="scientific">Pleuronectes platessa</name>
    <name type="common">European plaice</name>
    <dbReference type="NCBI Taxonomy" id="8262"/>
    <lineage>
        <taxon>Eukaryota</taxon>
        <taxon>Metazoa</taxon>
        <taxon>Chordata</taxon>
        <taxon>Craniata</taxon>
        <taxon>Vertebrata</taxon>
        <taxon>Euteleostomi</taxon>
        <taxon>Actinopterygii</taxon>
        <taxon>Neopterygii</taxon>
        <taxon>Teleostei</taxon>
        <taxon>Neoteleostei</taxon>
        <taxon>Acanthomorphata</taxon>
        <taxon>Carangaria</taxon>
        <taxon>Pleuronectiformes</taxon>
        <taxon>Pleuronectoidei</taxon>
        <taxon>Pleuronectidae</taxon>
        <taxon>Pleuronectes</taxon>
    </lineage>
</organism>
<dbReference type="EMBL" id="CADEAL010002404">
    <property type="protein sequence ID" value="CAB1440164.1"/>
    <property type="molecule type" value="Genomic_DNA"/>
</dbReference>
<dbReference type="Proteomes" id="UP001153269">
    <property type="component" value="Unassembled WGS sequence"/>
</dbReference>
<evidence type="ECO:0000256" key="1">
    <source>
        <dbReference type="SAM" id="MobiDB-lite"/>
    </source>
</evidence>
<protein>
    <submittedName>
        <fullName evidence="2">Uncharacterized protein</fullName>
    </submittedName>
</protein>
<feature type="compositionally biased region" description="Polar residues" evidence="1">
    <location>
        <begin position="89"/>
        <end position="114"/>
    </location>
</feature>
<keyword evidence="3" id="KW-1185">Reference proteome</keyword>
<name>A0A9N7UZT5_PLEPL</name>
<evidence type="ECO:0000313" key="3">
    <source>
        <dbReference type="Proteomes" id="UP001153269"/>
    </source>
</evidence>
<proteinExistence type="predicted"/>
<accession>A0A9N7UZT5</accession>
<comment type="caution">
    <text evidence="2">The sequence shown here is derived from an EMBL/GenBank/DDBJ whole genome shotgun (WGS) entry which is preliminary data.</text>
</comment>